<evidence type="ECO:0000256" key="5">
    <source>
        <dbReference type="ARBA" id="ARBA00023242"/>
    </source>
</evidence>
<evidence type="ECO:0000256" key="1">
    <source>
        <dbReference type="ARBA" id="ARBA00004123"/>
    </source>
</evidence>
<organism evidence="7 8">
    <name type="scientific">Oopsacas minuta</name>
    <dbReference type="NCBI Taxonomy" id="111878"/>
    <lineage>
        <taxon>Eukaryota</taxon>
        <taxon>Metazoa</taxon>
        <taxon>Porifera</taxon>
        <taxon>Hexactinellida</taxon>
        <taxon>Hexasterophora</taxon>
        <taxon>Lyssacinosida</taxon>
        <taxon>Leucopsacidae</taxon>
        <taxon>Oopsacas</taxon>
    </lineage>
</organism>
<comment type="caution">
    <text evidence="7">The sequence shown here is derived from an EMBL/GenBank/DDBJ whole genome shotgun (WGS) entry which is preliminary data.</text>
</comment>
<evidence type="ECO:0000256" key="4">
    <source>
        <dbReference type="ARBA" id="ARBA00023054"/>
    </source>
</evidence>
<dbReference type="PANTHER" id="PTHR14978:SF0">
    <property type="entry name" value="BETA-CATENIN-LIKE PROTEIN 1"/>
    <property type="match status" value="1"/>
</dbReference>
<accession>A0AAV7JZX4</accession>
<evidence type="ECO:0000256" key="2">
    <source>
        <dbReference type="ARBA" id="ARBA00022553"/>
    </source>
</evidence>
<dbReference type="InterPro" id="IPR013180">
    <property type="entry name" value="CTNNBL1_N"/>
</dbReference>
<gene>
    <name evidence="7" type="ORF">LOD99_2897</name>
</gene>
<dbReference type="EMBL" id="JAKMXF010000233">
    <property type="protein sequence ID" value="KAI6654050.1"/>
    <property type="molecule type" value="Genomic_DNA"/>
</dbReference>
<proteinExistence type="predicted"/>
<keyword evidence="2" id="KW-0597">Phosphoprotein</keyword>
<sequence length="214" mass="24773">MCRRSSLKVLNHALQGKEGIENCIKFIDLAGLRTIFPFFMLPNKSCKKNAISGMEQDEHVISIILSLLRNVQGQHNDRILAKFVEKDMEKSERLVELHFVYKQRSSVSDSIIYKEIQRTKNEDRLDEDAIYMKRLDGGLYVLQQIDLIVVEVLYHGSAALKDRIYKLFEQQRANIDCVKSVVIDFIQHMGEASSEADHGEFNDKRRLIEMVNVL</sequence>
<protein>
    <submittedName>
        <fullName evidence="7">Beta-catenin-like protein 1</fullName>
    </submittedName>
</protein>
<evidence type="ECO:0000313" key="7">
    <source>
        <dbReference type="EMBL" id="KAI6654050.1"/>
    </source>
</evidence>
<dbReference type="GO" id="GO:0005681">
    <property type="term" value="C:spliceosomal complex"/>
    <property type="evidence" value="ECO:0007669"/>
    <property type="project" value="TreeGrafter"/>
</dbReference>
<dbReference type="Proteomes" id="UP001165289">
    <property type="component" value="Unassembled WGS sequence"/>
</dbReference>
<evidence type="ECO:0000313" key="8">
    <source>
        <dbReference type="Proteomes" id="UP001165289"/>
    </source>
</evidence>
<evidence type="ECO:0000259" key="6">
    <source>
        <dbReference type="Pfam" id="PF08216"/>
    </source>
</evidence>
<dbReference type="AlphaFoldDB" id="A0AAV7JZX4"/>
<keyword evidence="3" id="KW-0677">Repeat</keyword>
<dbReference type="InterPro" id="IPR011989">
    <property type="entry name" value="ARM-like"/>
</dbReference>
<keyword evidence="4" id="KW-0175">Coiled coil</keyword>
<dbReference type="PANTHER" id="PTHR14978">
    <property type="entry name" value="BETA-CATENIN-LIKE PROTEIN 1 NUCLEAR ASSOCIATED PROTEIN"/>
    <property type="match status" value="1"/>
</dbReference>
<comment type="subcellular location">
    <subcellularLocation>
        <location evidence="1">Nucleus</location>
    </subcellularLocation>
</comment>
<keyword evidence="8" id="KW-1185">Reference proteome</keyword>
<dbReference type="Gene3D" id="1.25.10.10">
    <property type="entry name" value="Leucine-rich Repeat Variant"/>
    <property type="match status" value="1"/>
</dbReference>
<reference evidence="7 8" key="1">
    <citation type="journal article" date="2023" name="BMC Biol.">
        <title>The compact genome of the sponge Oopsacas minuta (Hexactinellida) is lacking key metazoan core genes.</title>
        <authorList>
            <person name="Santini S."/>
            <person name="Schenkelaars Q."/>
            <person name="Jourda C."/>
            <person name="Duchesne M."/>
            <person name="Belahbib H."/>
            <person name="Rocher C."/>
            <person name="Selva M."/>
            <person name="Riesgo A."/>
            <person name="Vervoort M."/>
            <person name="Leys S.P."/>
            <person name="Kodjabachian L."/>
            <person name="Le Bivic A."/>
            <person name="Borchiellini C."/>
            <person name="Claverie J.M."/>
            <person name="Renard E."/>
        </authorList>
    </citation>
    <scope>NUCLEOTIDE SEQUENCE [LARGE SCALE GENOMIC DNA]</scope>
    <source>
        <strain evidence="7">SPO-2</strain>
    </source>
</reference>
<dbReference type="Pfam" id="PF08216">
    <property type="entry name" value="CTNNBL"/>
    <property type="match status" value="1"/>
</dbReference>
<name>A0AAV7JZX4_9METZ</name>
<evidence type="ECO:0000256" key="3">
    <source>
        <dbReference type="ARBA" id="ARBA00022737"/>
    </source>
</evidence>
<feature type="domain" description="Beta-catenin-like protein 1 N-terminal" evidence="6">
    <location>
        <begin position="2"/>
        <end position="181"/>
    </location>
</feature>
<dbReference type="InterPro" id="IPR039678">
    <property type="entry name" value="CTNNBL1"/>
</dbReference>
<keyword evidence="5" id="KW-0539">Nucleus</keyword>